<dbReference type="Gramene" id="scaffold_801804.1">
    <property type="protein sequence ID" value="scaffold_801804.1"/>
    <property type="gene ID" value="scaffold_801804.1"/>
</dbReference>
<evidence type="ECO:0000313" key="2">
    <source>
        <dbReference type="Proteomes" id="UP000008694"/>
    </source>
</evidence>
<proteinExistence type="predicted"/>
<accession>D7MSW8</accession>
<protein>
    <submittedName>
        <fullName evidence="1">Predicted protein</fullName>
    </submittedName>
</protein>
<gene>
    <name evidence="1" type="ORF">ARALYDRAFT_918404</name>
</gene>
<dbReference type="AlphaFoldDB" id="D7MSW8"/>
<organism evidence="2">
    <name type="scientific">Arabidopsis lyrata subsp. lyrata</name>
    <name type="common">Lyre-leaved rock-cress</name>
    <dbReference type="NCBI Taxonomy" id="81972"/>
    <lineage>
        <taxon>Eukaryota</taxon>
        <taxon>Viridiplantae</taxon>
        <taxon>Streptophyta</taxon>
        <taxon>Embryophyta</taxon>
        <taxon>Tracheophyta</taxon>
        <taxon>Spermatophyta</taxon>
        <taxon>Magnoliopsida</taxon>
        <taxon>eudicotyledons</taxon>
        <taxon>Gunneridae</taxon>
        <taxon>Pentapetalae</taxon>
        <taxon>rosids</taxon>
        <taxon>malvids</taxon>
        <taxon>Brassicales</taxon>
        <taxon>Brassicaceae</taxon>
        <taxon>Camelineae</taxon>
        <taxon>Arabidopsis</taxon>
    </lineage>
</organism>
<dbReference type="EMBL" id="GL348720">
    <property type="protein sequence ID" value="EFH40492.1"/>
    <property type="molecule type" value="Genomic_DNA"/>
</dbReference>
<sequence length="74" mass="8262">MEKQLTRFSTKGFDLIQGLLIVYTKEPFPFPSPKSVAKSTVTSKELGFLKELESGIPRVLLQHNCDQTHTCHGG</sequence>
<reference evidence="2" key="1">
    <citation type="journal article" date="2011" name="Nat. Genet.">
        <title>The Arabidopsis lyrata genome sequence and the basis of rapid genome size change.</title>
        <authorList>
            <person name="Hu T.T."/>
            <person name="Pattyn P."/>
            <person name="Bakker E.G."/>
            <person name="Cao J."/>
            <person name="Cheng J.-F."/>
            <person name="Clark R.M."/>
            <person name="Fahlgren N."/>
            <person name="Fawcett J.A."/>
            <person name="Grimwood J."/>
            <person name="Gundlach H."/>
            <person name="Haberer G."/>
            <person name="Hollister J.D."/>
            <person name="Ossowski S."/>
            <person name="Ottilar R.P."/>
            <person name="Salamov A.A."/>
            <person name="Schneeberger K."/>
            <person name="Spannagl M."/>
            <person name="Wang X."/>
            <person name="Yang L."/>
            <person name="Nasrallah M.E."/>
            <person name="Bergelson J."/>
            <person name="Carrington J.C."/>
            <person name="Gaut B.S."/>
            <person name="Schmutz J."/>
            <person name="Mayer K.F.X."/>
            <person name="Van de Peer Y."/>
            <person name="Grigoriev I.V."/>
            <person name="Nordborg M."/>
            <person name="Weigel D."/>
            <person name="Guo Y.-L."/>
        </authorList>
    </citation>
    <scope>NUCLEOTIDE SEQUENCE [LARGE SCALE GENOMIC DNA]</scope>
    <source>
        <strain evidence="2">cv. MN47</strain>
    </source>
</reference>
<evidence type="ECO:0000313" key="1">
    <source>
        <dbReference type="EMBL" id="EFH40492.1"/>
    </source>
</evidence>
<keyword evidence="2" id="KW-1185">Reference proteome</keyword>
<dbReference type="Proteomes" id="UP000008694">
    <property type="component" value="Unassembled WGS sequence"/>
</dbReference>
<name>D7MSW8_ARALL</name>
<dbReference type="HOGENOM" id="CLU_2691136_0_0_1"/>